<organism evidence="1 2">
    <name type="scientific">Mycobacterium lentiflavum</name>
    <dbReference type="NCBI Taxonomy" id="141349"/>
    <lineage>
        <taxon>Bacteria</taxon>
        <taxon>Bacillati</taxon>
        <taxon>Actinomycetota</taxon>
        <taxon>Actinomycetes</taxon>
        <taxon>Mycobacteriales</taxon>
        <taxon>Mycobacteriaceae</taxon>
        <taxon>Mycobacterium</taxon>
        <taxon>Mycobacterium simiae complex</taxon>
    </lineage>
</organism>
<evidence type="ECO:0000313" key="2">
    <source>
        <dbReference type="Proteomes" id="UP001055171"/>
    </source>
</evidence>
<reference evidence="1" key="1">
    <citation type="submission" date="2022-08" db="EMBL/GenBank/DDBJ databases">
        <title>Complete genome sequence of 14 non-tuberculosis mycobacteria type-strains.</title>
        <authorList>
            <person name="Igarashi Y."/>
            <person name="Osugi A."/>
            <person name="Mitarai S."/>
        </authorList>
    </citation>
    <scope>NUCLEOTIDE SEQUENCE</scope>
    <source>
        <strain evidence="1">ATCC 51985</strain>
    </source>
</reference>
<proteinExistence type="predicted"/>
<evidence type="ECO:0000313" key="1">
    <source>
        <dbReference type="EMBL" id="ULP40243.1"/>
    </source>
</evidence>
<name>A0ABY3UP58_MYCLN</name>
<protein>
    <submittedName>
        <fullName evidence="1">Uncharacterized protein</fullName>
    </submittedName>
</protein>
<dbReference type="RefSeq" id="WP_239719834.1">
    <property type="nucleotide sequence ID" value="NZ_CP092423.2"/>
</dbReference>
<dbReference type="EMBL" id="CP092423">
    <property type="protein sequence ID" value="ULP40243.1"/>
    <property type="molecule type" value="Genomic_DNA"/>
</dbReference>
<dbReference type="Proteomes" id="UP001055171">
    <property type="component" value="Chromosome"/>
</dbReference>
<gene>
    <name evidence="1" type="ORF">MJO58_14515</name>
</gene>
<accession>A0ABY3UP58</accession>
<keyword evidence="2" id="KW-1185">Reference proteome</keyword>
<sequence>MHCPETGVGAGYGDRQWLSGVLREAGGPAPGRPGDGTGVYWLPFTWTPS</sequence>